<name>A0A6G8QGJ3_9ACTN</name>
<evidence type="ECO:0000256" key="1">
    <source>
        <dbReference type="ARBA" id="ARBA00023015"/>
    </source>
</evidence>
<dbReference type="InterPro" id="IPR036390">
    <property type="entry name" value="WH_DNA-bd_sf"/>
</dbReference>
<dbReference type="PANTHER" id="PTHR43132:SF6">
    <property type="entry name" value="HTH-TYPE TRANSCRIPTIONAL REPRESSOR CZRA"/>
    <property type="match status" value="1"/>
</dbReference>
<proteinExistence type="predicted"/>
<dbReference type="EMBL" id="CP045120">
    <property type="protein sequence ID" value="QIN85531.1"/>
    <property type="molecule type" value="Genomic_DNA"/>
</dbReference>
<gene>
    <name evidence="5" type="ORF">GBA63_22210</name>
</gene>
<keyword evidence="6" id="KW-1185">Reference proteome</keyword>
<dbReference type="Proteomes" id="UP000501452">
    <property type="component" value="Plasmid unnamed1"/>
</dbReference>
<dbReference type="PANTHER" id="PTHR43132">
    <property type="entry name" value="ARSENICAL RESISTANCE OPERON REPRESSOR ARSR-RELATED"/>
    <property type="match status" value="1"/>
</dbReference>
<keyword evidence="3" id="KW-0804">Transcription</keyword>
<geneLocation type="plasmid" evidence="5 6">
    <name>unnamed1</name>
</geneLocation>
<keyword evidence="2" id="KW-0238">DNA-binding</keyword>
<sequence>MKVEKVPSRVAGAGVCEVDLIHPDAVGRVLDALPDTGTMQRVAAVFSVLSDPTRARIVYALSLEELCVCDVAAVAGLSISAASHQLKRLRDRGVVGYRKEGRLAYYRLADEHVRGLVEEGVGRVRGGREAVPVAG</sequence>
<dbReference type="Pfam" id="PF01022">
    <property type="entry name" value="HTH_5"/>
    <property type="match status" value="1"/>
</dbReference>
<evidence type="ECO:0000313" key="5">
    <source>
        <dbReference type="EMBL" id="QIN85531.1"/>
    </source>
</evidence>
<dbReference type="SUPFAM" id="SSF46785">
    <property type="entry name" value="Winged helix' DNA-binding domain"/>
    <property type="match status" value="1"/>
</dbReference>
<accession>A0A6G8QGJ3</accession>
<evidence type="ECO:0000259" key="4">
    <source>
        <dbReference type="PROSITE" id="PS50987"/>
    </source>
</evidence>
<dbReference type="SMART" id="SM00418">
    <property type="entry name" value="HTH_ARSR"/>
    <property type="match status" value="1"/>
</dbReference>
<dbReference type="NCBIfam" id="NF033788">
    <property type="entry name" value="HTH_metalloreg"/>
    <property type="match status" value="1"/>
</dbReference>
<dbReference type="GO" id="GO:0003700">
    <property type="term" value="F:DNA-binding transcription factor activity"/>
    <property type="evidence" value="ECO:0007669"/>
    <property type="project" value="InterPro"/>
</dbReference>
<dbReference type="GO" id="GO:0003677">
    <property type="term" value="F:DNA binding"/>
    <property type="evidence" value="ECO:0007669"/>
    <property type="project" value="UniProtKB-KW"/>
</dbReference>
<protein>
    <submittedName>
        <fullName evidence="5">Metalloregulator ArsR/SmtB family transcription factor</fullName>
    </submittedName>
</protein>
<dbReference type="PRINTS" id="PR00778">
    <property type="entry name" value="HTHARSR"/>
</dbReference>
<evidence type="ECO:0000256" key="2">
    <source>
        <dbReference type="ARBA" id="ARBA00023125"/>
    </source>
</evidence>
<dbReference type="PROSITE" id="PS00846">
    <property type="entry name" value="HTH_ARSR_1"/>
    <property type="match status" value="1"/>
</dbReference>
<dbReference type="AlphaFoldDB" id="A0A6G8QGJ3"/>
<dbReference type="InterPro" id="IPR051011">
    <property type="entry name" value="Metal_resp_trans_reg"/>
</dbReference>
<dbReference type="InterPro" id="IPR011991">
    <property type="entry name" value="ArsR-like_HTH"/>
</dbReference>
<organism evidence="5 6">
    <name type="scientific">Rubrobacter tropicus</name>
    <dbReference type="NCBI Taxonomy" id="2653851"/>
    <lineage>
        <taxon>Bacteria</taxon>
        <taxon>Bacillati</taxon>
        <taxon>Actinomycetota</taxon>
        <taxon>Rubrobacteria</taxon>
        <taxon>Rubrobacterales</taxon>
        <taxon>Rubrobacteraceae</taxon>
        <taxon>Rubrobacter</taxon>
    </lineage>
</organism>
<dbReference type="InterPro" id="IPR001845">
    <property type="entry name" value="HTH_ArsR_DNA-bd_dom"/>
</dbReference>
<evidence type="ECO:0000256" key="3">
    <source>
        <dbReference type="ARBA" id="ARBA00023163"/>
    </source>
</evidence>
<evidence type="ECO:0000313" key="6">
    <source>
        <dbReference type="Proteomes" id="UP000501452"/>
    </source>
</evidence>
<dbReference type="InterPro" id="IPR018334">
    <property type="entry name" value="ArsR_HTH"/>
</dbReference>
<dbReference type="InterPro" id="IPR036388">
    <property type="entry name" value="WH-like_DNA-bd_sf"/>
</dbReference>
<keyword evidence="1" id="KW-0805">Transcription regulation</keyword>
<reference evidence="5 6" key="1">
    <citation type="submission" date="2019-10" db="EMBL/GenBank/DDBJ databases">
        <title>Rubrobacter sp nov SCSIO 52090 isolated from a deep-sea sediment in the South China Sea.</title>
        <authorList>
            <person name="Chen R.W."/>
        </authorList>
    </citation>
    <scope>NUCLEOTIDE SEQUENCE [LARGE SCALE GENOMIC DNA]</scope>
    <source>
        <strain evidence="5 6">SCSIO 52909</strain>
        <plasmid evidence="5 6">unnamed1</plasmid>
    </source>
</reference>
<dbReference type="KEGG" id="rub:GBA63_22210"/>
<dbReference type="Gene3D" id="1.10.10.10">
    <property type="entry name" value="Winged helix-like DNA-binding domain superfamily/Winged helix DNA-binding domain"/>
    <property type="match status" value="1"/>
</dbReference>
<dbReference type="CDD" id="cd00090">
    <property type="entry name" value="HTH_ARSR"/>
    <property type="match status" value="1"/>
</dbReference>
<feature type="domain" description="HTH arsR-type" evidence="4">
    <location>
        <begin position="34"/>
        <end position="128"/>
    </location>
</feature>
<keyword evidence="5" id="KW-0614">Plasmid</keyword>
<dbReference type="PROSITE" id="PS50987">
    <property type="entry name" value="HTH_ARSR_2"/>
    <property type="match status" value="1"/>
</dbReference>